<dbReference type="InterPro" id="IPR048636">
    <property type="entry name" value="Csf1_N"/>
</dbReference>
<feature type="region of interest" description="Disordered" evidence="1">
    <location>
        <begin position="189"/>
        <end position="259"/>
    </location>
</feature>
<feature type="compositionally biased region" description="Low complexity" evidence="1">
    <location>
        <begin position="1216"/>
        <end position="1228"/>
    </location>
</feature>
<proteinExistence type="predicted"/>
<keyword evidence="2" id="KW-0472">Membrane</keyword>
<evidence type="ECO:0000313" key="5">
    <source>
        <dbReference type="EMBL" id="OCL05873.1"/>
    </source>
</evidence>
<feature type="domain" description="Csf1 N-terminal" evidence="3">
    <location>
        <begin position="32"/>
        <end position="564"/>
    </location>
</feature>
<dbReference type="InterPro" id="IPR056779">
    <property type="entry name" value="Csf1_C"/>
</dbReference>
<feature type="compositionally biased region" description="Basic and acidic residues" evidence="1">
    <location>
        <begin position="2590"/>
        <end position="2606"/>
    </location>
</feature>
<feature type="domain" description="Csf1 C-terminal region" evidence="4">
    <location>
        <begin position="2529"/>
        <end position="3277"/>
    </location>
</feature>
<evidence type="ECO:0000256" key="1">
    <source>
        <dbReference type="SAM" id="MobiDB-lite"/>
    </source>
</evidence>
<accession>A0A8E2EWB0</accession>
<feature type="compositionally biased region" description="Polar residues" evidence="1">
    <location>
        <begin position="1256"/>
        <end position="1267"/>
    </location>
</feature>
<feature type="domain" description="Csf1 N-terminal" evidence="3">
    <location>
        <begin position="607"/>
        <end position="888"/>
    </location>
</feature>
<name>A0A8E2EWB0_9PEZI</name>
<dbReference type="Proteomes" id="UP000250140">
    <property type="component" value="Unassembled WGS sequence"/>
</dbReference>
<keyword evidence="2" id="KW-0812">Transmembrane</keyword>
<dbReference type="PANTHER" id="PTHR32085">
    <property type="entry name" value="PROTEIN CSF1"/>
    <property type="match status" value="1"/>
</dbReference>
<feature type="compositionally biased region" description="Basic and acidic residues" evidence="1">
    <location>
        <begin position="3191"/>
        <end position="3200"/>
    </location>
</feature>
<feature type="region of interest" description="Disordered" evidence="1">
    <location>
        <begin position="3166"/>
        <end position="3200"/>
    </location>
</feature>
<dbReference type="GO" id="GO:0006113">
    <property type="term" value="P:fermentation"/>
    <property type="evidence" value="ECO:0007669"/>
    <property type="project" value="InterPro"/>
</dbReference>
<evidence type="ECO:0000259" key="3">
    <source>
        <dbReference type="Pfam" id="PF21678"/>
    </source>
</evidence>
<dbReference type="Pfam" id="PF21678">
    <property type="entry name" value="Csf1_N"/>
    <property type="match status" value="2"/>
</dbReference>
<feature type="region of interest" description="Disordered" evidence="1">
    <location>
        <begin position="2498"/>
        <end position="2533"/>
    </location>
</feature>
<feature type="compositionally biased region" description="Polar residues" evidence="1">
    <location>
        <begin position="1229"/>
        <end position="1242"/>
    </location>
</feature>
<feature type="compositionally biased region" description="Polar residues" evidence="1">
    <location>
        <begin position="2520"/>
        <end position="2533"/>
    </location>
</feature>
<keyword evidence="6" id="KW-1185">Reference proteome</keyword>
<feature type="region of interest" description="Disordered" evidence="1">
    <location>
        <begin position="2590"/>
        <end position="2610"/>
    </location>
</feature>
<feature type="compositionally biased region" description="Basic residues" evidence="1">
    <location>
        <begin position="586"/>
        <end position="595"/>
    </location>
</feature>
<evidence type="ECO:0008006" key="7">
    <source>
        <dbReference type="Google" id="ProtNLM"/>
    </source>
</evidence>
<reference evidence="5 6" key="1">
    <citation type="journal article" date="2016" name="Nat. Commun.">
        <title>Ectomycorrhizal ecology is imprinted in the genome of the dominant symbiotic fungus Cenococcum geophilum.</title>
        <authorList>
            <consortium name="DOE Joint Genome Institute"/>
            <person name="Peter M."/>
            <person name="Kohler A."/>
            <person name="Ohm R.A."/>
            <person name="Kuo A."/>
            <person name="Krutzmann J."/>
            <person name="Morin E."/>
            <person name="Arend M."/>
            <person name="Barry K.W."/>
            <person name="Binder M."/>
            <person name="Choi C."/>
            <person name="Clum A."/>
            <person name="Copeland A."/>
            <person name="Grisel N."/>
            <person name="Haridas S."/>
            <person name="Kipfer T."/>
            <person name="LaButti K."/>
            <person name="Lindquist E."/>
            <person name="Lipzen A."/>
            <person name="Maire R."/>
            <person name="Meier B."/>
            <person name="Mihaltcheva S."/>
            <person name="Molinier V."/>
            <person name="Murat C."/>
            <person name="Poggeler S."/>
            <person name="Quandt C.A."/>
            <person name="Sperisen C."/>
            <person name="Tritt A."/>
            <person name="Tisserant E."/>
            <person name="Crous P.W."/>
            <person name="Henrissat B."/>
            <person name="Nehls U."/>
            <person name="Egli S."/>
            <person name="Spatafora J.W."/>
            <person name="Grigoriev I.V."/>
            <person name="Martin F.M."/>
        </authorList>
    </citation>
    <scope>NUCLEOTIDE SEQUENCE [LARGE SCALE GENOMIC DNA]</scope>
    <source>
        <strain evidence="5 6">CBS 207.34</strain>
    </source>
</reference>
<dbReference type="InterPro" id="IPR029636">
    <property type="entry name" value="Csf1"/>
</dbReference>
<dbReference type="GO" id="GO:0016020">
    <property type="term" value="C:membrane"/>
    <property type="evidence" value="ECO:0007669"/>
    <property type="project" value="InterPro"/>
</dbReference>
<protein>
    <recommendedName>
        <fullName evidence="7">Protein CSF1</fullName>
    </recommendedName>
</protein>
<feature type="compositionally biased region" description="Basic and acidic residues" evidence="1">
    <location>
        <begin position="216"/>
        <end position="226"/>
    </location>
</feature>
<evidence type="ECO:0000259" key="4">
    <source>
        <dbReference type="Pfam" id="PF25038"/>
    </source>
</evidence>
<feature type="transmembrane region" description="Helical" evidence="2">
    <location>
        <begin position="15"/>
        <end position="38"/>
    </location>
</feature>
<evidence type="ECO:0000256" key="2">
    <source>
        <dbReference type="SAM" id="Phobius"/>
    </source>
</evidence>
<organism evidence="5 6">
    <name type="scientific">Glonium stellatum</name>
    <dbReference type="NCBI Taxonomy" id="574774"/>
    <lineage>
        <taxon>Eukaryota</taxon>
        <taxon>Fungi</taxon>
        <taxon>Dikarya</taxon>
        <taxon>Ascomycota</taxon>
        <taxon>Pezizomycotina</taxon>
        <taxon>Dothideomycetes</taxon>
        <taxon>Pleosporomycetidae</taxon>
        <taxon>Gloniales</taxon>
        <taxon>Gloniaceae</taxon>
        <taxon>Glonium</taxon>
    </lineage>
</organism>
<feature type="compositionally biased region" description="Polar residues" evidence="1">
    <location>
        <begin position="234"/>
        <end position="251"/>
    </location>
</feature>
<gene>
    <name evidence="5" type="ORF">AOQ84DRAFT_390596</name>
</gene>
<feature type="region of interest" description="Disordered" evidence="1">
    <location>
        <begin position="1216"/>
        <end position="1267"/>
    </location>
</feature>
<dbReference type="EMBL" id="KV750190">
    <property type="protein sequence ID" value="OCL05873.1"/>
    <property type="molecule type" value="Genomic_DNA"/>
</dbReference>
<feature type="region of interest" description="Disordered" evidence="1">
    <location>
        <begin position="564"/>
        <end position="607"/>
    </location>
</feature>
<feature type="region of interest" description="Disordered" evidence="1">
    <location>
        <begin position="2291"/>
        <end position="2310"/>
    </location>
</feature>
<feature type="transmembrane region" description="Helical" evidence="2">
    <location>
        <begin position="58"/>
        <end position="78"/>
    </location>
</feature>
<dbReference type="OrthoDB" id="10051416at2759"/>
<feature type="region of interest" description="Disordered" evidence="1">
    <location>
        <begin position="120"/>
        <end position="149"/>
    </location>
</feature>
<keyword evidence="2" id="KW-1133">Transmembrane helix</keyword>
<dbReference type="Pfam" id="PF25038">
    <property type="entry name" value="Csf1_C"/>
    <property type="match status" value="1"/>
</dbReference>
<evidence type="ECO:0000313" key="6">
    <source>
        <dbReference type="Proteomes" id="UP000250140"/>
    </source>
</evidence>
<sequence>MAGGLTSEPLNPQTGFNWIFLVELLVCGILTVFFLFYFNRLFGTLVSYGIRAYTWHTYHVYIDIQALQISLLGGRIFFKDIRYQGHNETILVHGGYITWQYWLRKVKEAELFSQDQNDFGRNRSASSASDRSTRRSRARSLDKEEKGGVQNKKVLPCRISIKVSGVEAFMYNRSPAYDGIVEAMSKAGNDGTHERVTTSGIKASESARSDAFSGSYDERLDGGDKQHKLRKGTTAESGGPSTLKNVNTDQSQPKDLKPSAPPAFLRLLPIHIDCNKGAIVVGNENTPAVITAQFEKASGEFDVSSSGPLDVYQQLFNLQFIHPVVHMKPNPDFKKLQLDFAARLKREAQQETLNEEVTEKVHPSKNKYKPWQALRGLSLFSRSMDSISAHSRASAGKSAERTPQLNIPGQERWQGLTRYLDESQRDEHDEWDAVEYARTSLIVDCPCVNVSFYWDVPGPVSLDPDYATSCSSIHKGDINGGTPPEYGLDVQVYGGVINYGPWADRHRAILQSFFFPGAHVDAIPAAPLRLGETRIFSVFKLYLSIENDTVLRIPVREPSKDWKWKGKAHTVAGHGKNTSEKEKPRGKGRRKPPRGKQRDKGAPGPNVRPFAWLDIKVASDSTITYMMDMVASNDGYRNKLDIDMRGSEISSSVNHGLLWRSGGLSLDCDLSNPLSWNQLRKWVFNISCDSLELFLLRDHLFLLTDLVSDWGSGPPPDYFTFVPFLYFLNVDFHNFKLFLNTNDSNIVNSPSDLDDNNFIVLFGQRLRAKLTIPLDHYRPLQNEIPFDVQAQDLGLELCMPPKNSLNTFVRSNNVAKLGELTISGSHNYFTETSSANTDRLHLDIHGARLSLDLYGFLIRHFMKIKDNYFGEDLHFKTLEEYQGLPNQNLAVDGATTSDQHVNKSNDLDVILCISVDQASVFAASNLYSAENNIRVDLPYATADLRFTNYYMDLMVNFSPLSVSLGTSVANPGVPLEPSGQTEIFIESVDVFGHRLFGLPPTEPTYVCNWDFDIGNISGECSSEFLEKAAGAARSFAFTFDDDENALPLVEPVIVHDATFLRLKTKTIRVWLHIAKDVLLMSTGPVTLDFNDLATSTFSERLKLLIPDFTVACVDARSASRHRTRAGERHTVETYAYIQTTLALNMLKRKLDFETEREKQQSHIRNEDRRTYRTPFLLMEGQQLSASENPQDQSKVNPPAMQFPLIPHPIFIGSQYGSNSGSQASSNNSLNYEYTDTSSSYERSSIRGRPPGPVPLRSSSGGSLTHSIRNAHDFRGHNYPITSSQSGTLVGKSLSHSESVDYSYTLPTEEEREKRGLAPSSVAFSSSLVNPYFPLDLVEPDLADVPPFPVVSGEPFEPNDELPMFNDVSTKQFDENFIHTSFLISADPGIRIHCTPHAIKCAANLVDIISPDEPEGLLDVFQVDVMSKILDLQKRREGKGKSNEISLRIPFTHVRFTNEFTKNSGEESELEKDQYDLILDQLKVAARIKDFPGEHAGENTISLHSTLSSLNISVKEKNLGLPNEDVAVQAQVDDLLLWVLKGKQASVNLSFRAFEAATASKKVEYLASLIHRTTRLAQEFVTTFENLDVEQERRLRFLAWSLTTSNGQSPDPAFLTRPSYTIRAARDHLRNHDSWKIISRFRYIYRCLPDDQKLALGHSCQKKFTSCPSDAEERVISMWDQWRTWDLAHVKKSFAMRRLYGSMGGIEKISTKPIPVYLNVKAAGIRLLVDPGPKQSEASMNIVAINLIMRPPPEPTGLMLLEVEKPINSTLLQINSGNSTVRISWEICELIEMLMKMFQNVIPTEELVAGEDAEPTIRRKTDHTKKQLEDQDFQVIYITRRAEFSLDGINLRSVSMGRDLQLSVIRSDKTASGESKILNVLVHAEEAATELLSRSRLMLASRLDQPNLTFSRYSKGDVDNLSEDFKIAGISRMITLEVKEEVLGFLEVFDSVLCDEVAYFHRQAALFQDSSKPKPMDQTKLDKQFPNITVALLMDSYLIDIALLQSLTWSISGGFGRVSVTPALGKKTALNIDLDLDKHAHKMYSSTIDGSNVIAAMELPPVNGTINVTQTERQTTLKASVIIDAITFQASEIQGLATTINKPEMSSVFHAAQDDIEIIKGHFSEIFPDASRTPSVELPPAARDLVFGVRLALAGLSIIASAPGQKPGSATANLALKLASIQMKATNISPEKGGILLLPEITTHIQQISVEMALSDKENVRRCGNLTFGASFHATAEDRSQSAKRVYRIRSPGLEVNVFADTASAVVDVINHLQDKIKDLDLSKEKKYLRRLRPKKSRASNRDPKVVVTDAGEDGSMNSGALFTSAYSLELLDIQVSWIVGTSITTYPGVESEDLVLSFRRIDLSTKKEDSARLMIEDMQLQMIPSSADKKQRSLNSALLPEVVFNVAYNSTKEDRKLAFQAAGKSLDLRLESRFILPASILEQSISLAGRKFRAASATWNTVPTSSGGQRKSPFGNKRLSSLLVDADFAGAVVHLQGGTASGSTSPRLSGSRDSRANQKGRYSQFVSDGSTNSTSLRAPGVALKVEYKDDGREPSLNAELKIDASNNTLHPTVVPLVMEISNSIKEVVRETDESDGSEKEKGKEEQLTPSGKLLDEENLITADPSTILGRTRLNLGIRICKQEFTLSCQPIARVAATARIDDIYVTINSVRSTEHGHFFAVSAAFEKLQASVQHVYSRESTFGFDVESIILSLMNSKHLNGTSGISAILKINPMRTQVNARQLQDFLLFREIWIPPEVRQVSKPPAPTAGTEPQEYLVQRYQQVAAAAAFPWNANISIAEVFVELDLGQAIGKTSLTVSNLWTSSKKNSDWEQNLCIGVEKVTVDSSGRTSGFVELSGVKVRTSISWPSRVVSIRQTPLIQASLGFQQLRVKAGFDYQAFVIADISNFNFLMYNAREQPKDSRDRLVAILDGDKVHVFCTATSAAQGLALFQALERLIQENQQAYAQSLKDIEKFLRRKSSVVPFRTASQTLISTKNDSDAPKAPISLHTDVVLTLRSVNIGVFPSTFTDSQIFMLEASDSQARFAVALEKGLIHSGLGMTLGQLSVALAGVSQSKHAKNPNDITVEEVVESARSARGGTILRVPKVLAKMQTWQAPDSNHIDYIFKSSLEGKVDVGWNYSRISFIRTMWSNHSRSLASRLGKPLPESALKITTPEKPETDGADAGAGAEAQDKAPAEREKITAVVNVPQSKYEYTALETPVIETPQLRDMGEATPPLEWIGLHRDRLPNVTHQIVIVTLLEVAKEVEDAYGRILGSS</sequence>
<dbReference type="PANTHER" id="PTHR32085:SF3">
    <property type="entry name" value="PROTEIN CSF1"/>
    <property type="match status" value="1"/>
</dbReference>